<dbReference type="SUPFAM" id="SSF55785">
    <property type="entry name" value="PYP-like sensor domain (PAS domain)"/>
    <property type="match status" value="1"/>
</dbReference>
<feature type="transmembrane region" description="Helical" evidence="9">
    <location>
        <begin position="130"/>
        <end position="147"/>
    </location>
</feature>
<dbReference type="InterPro" id="IPR003661">
    <property type="entry name" value="HisK_dim/P_dom"/>
</dbReference>
<feature type="transmembrane region" description="Helical" evidence="9">
    <location>
        <begin position="162"/>
        <end position="180"/>
    </location>
</feature>
<keyword evidence="6" id="KW-0418">Kinase</keyword>
<dbReference type="Pfam" id="PF00512">
    <property type="entry name" value="HisKA"/>
    <property type="match status" value="1"/>
</dbReference>
<gene>
    <name evidence="11" type="ORF">FHQ18_00025</name>
</gene>
<sequence>MKYQNKLRVSGSIKNKNIFNLKIINNIILLIRLLFFYLIFLFIYLTNINKTELINELIFLAVVIGFFSTIIFIANTFIHDTIILYIQSFFDTIIITYLMYRTNFLDSPYIIFFAFVVGYLSFVKGFKGGLVGLIQFLFATLILFIVFKKSENINITYLTNQFQYLFAFILIYALSSYLNYNYQKRVQELKNLQNIQQLIVKNIGIGIMLIDKTGNILSCNDAGKKILNLKMNSLLDRTLKDIGLVLKGDENIIKYNDKFIGYKLQDFIDESNKKVGKLLIFQDVTEKELLKIELQKKQKLANLGQFATIIAHEIKNPLGAIKGSIQILKKQFKADKLINIVEREINRLDMILNNLLYVSRPAKKNKDLIKISEFFNDFVDYFKIYDLYEELKINLNVIDDFEILISDIELRQIIWNLIINSYEAKNDVHITITTYIKDGKKIFSYSDNGPGISSEIIKDVMKPFYSTKSKGSGLGLYIIKLICDKNSIIYKLYSNKEVNGFQMDFIFK</sequence>
<keyword evidence="9" id="KW-1133">Transmembrane helix</keyword>
<evidence type="ECO:0000313" key="12">
    <source>
        <dbReference type="Proteomes" id="UP000322876"/>
    </source>
</evidence>
<dbReference type="GO" id="GO:0000155">
    <property type="term" value="F:phosphorelay sensor kinase activity"/>
    <property type="evidence" value="ECO:0007669"/>
    <property type="project" value="InterPro"/>
</dbReference>
<dbReference type="PANTHER" id="PTHR43065:SF10">
    <property type="entry name" value="PEROXIDE STRESS-ACTIVATED HISTIDINE KINASE MAK3"/>
    <property type="match status" value="1"/>
</dbReference>
<proteinExistence type="predicted"/>
<feature type="domain" description="Histidine kinase" evidence="10">
    <location>
        <begin position="309"/>
        <end position="508"/>
    </location>
</feature>
<evidence type="ECO:0000256" key="2">
    <source>
        <dbReference type="ARBA" id="ARBA00012438"/>
    </source>
</evidence>
<evidence type="ECO:0000256" key="1">
    <source>
        <dbReference type="ARBA" id="ARBA00000085"/>
    </source>
</evidence>
<protein>
    <recommendedName>
        <fullName evidence="2">histidine kinase</fullName>
        <ecNumber evidence="2">2.7.13.3</ecNumber>
    </recommendedName>
</protein>
<keyword evidence="4" id="KW-0808">Transferase</keyword>
<dbReference type="GO" id="GO:0005524">
    <property type="term" value="F:ATP binding"/>
    <property type="evidence" value="ECO:0007669"/>
    <property type="project" value="UniProtKB-KW"/>
</dbReference>
<evidence type="ECO:0000256" key="6">
    <source>
        <dbReference type="ARBA" id="ARBA00022777"/>
    </source>
</evidence>
<dbReference type="EMBL" id="VFJB01000001">
    <property type="protein sequence ID" value="KAA0259302.1"/>
    <property type="molecule type" value="Genomic_DNA"/>
</dbReference>
<dbReference type="InterPro" id="IPR036890">
    <property type="entry name" value="HATPase_C_sf"/>
</dbReference>
<feature type="transmembrane region" description="Helical" evidence="9">
    <location>
        <begin position="106"/>
        <end position="123"/>
    </location>
</feature>
<dbReference type="OrthoDB" id="9773941at2"/>
<keyword evidence="3" id="KW-0597">Phosphoprotein</keyword>
<dbReference type="Gene3D" id="3.30.565.10">
    <property type="entry name" value="Histidine kinase-like ATPase, C-terminal domain"/>
    <property type="match status" value="1"/>
</dbReference>
<evidence type="ECO:0000256" key="5">
    <source>
        <dbReference type="ARBA" id="ARBA00022741"/>
    </source>
</evidence>
<dbReference type="Proteomes" id="UP000322876">
    <property type="component" value="Unassembled WGS sequence"/>
</dbReference>
<dbReference type="Gene3D" id="1.10.287.130">
    <property type="match status" value="1"/>
</dbReference>
<comment type="catalytic activity">
    <reaction evidence="1">
        <text>ATP + protein L-histidine = ADP + protein N-phospho-L-histidine.</text>
        <dbReference type="EC" id="2.7.13.3"/>
    </reaction>
</comment>
<dbReference type="EC" id="2.7.13.3" evidence="2"/>
<keyword evidence="7" id="KW-0067">ATP-binding</keyword>
<dbReference type="SMART" id="SM00388">
    <property type="entry name" value="HisKA"/>
    <property type="match status" value="1"/>
</dbReference>
<comment type="caution">
    <text evidence="11">The sequence shown here is derived from an EMBL/GenBank/DDBJ whole genome shotgun (WGS) entry which is preliminary data.</text>
</comment>
<dbReference type="InterPro" id="IPR035965">
    <property type="entry name" value="PAS-like_dom_sf"/>
</dbReference>
<evidence type="ECO:0000256" key="4">
    <source>
        <dbReference type="ARBA" id="ARBA00022679"/>
    </source>
</evidence>
<evidence type="ECO:0000313" key="11">
    <source>
        <dbReference type="EMBL" id="KAA0259302.1"/>
    </source>
</evidence>
<dbReference type="InterPro" id="IPR003594">
    <property type="entry name" value="HATPase_dom"/>
</dbReference>
<evidence type="ECO:0000256" key="3">
    <source>
        <dbReference type="ARBA" id="ARBA00022553"/>
    </source>
</evidence>
<reference evidence="11 12" key="1">
    <citation type="submission" date="2019-06" db="EMBL/GenBank/DDBJ databases">
        <title>Genomic insights into carbon and energy metabolism of Deferribacter autotrophicus revealed new metabolic traits in the phylum Deferribacteres.</title>
        <authorList>
            <person name="Slobodkin A.I."/>
            <person name="Slobodkina G.B."/>
            <person name="Allioux M."/>
            <person name="Alain K."/>
            <person name="Jebbar M."/>
            <person name="Shadrin V."/>
            <person name="Kublanov I.V."/>
            <person name="Toshchakov S.V."/>
            <person name="Bonch-Osmolovskaya E.A."/>
        </authorList>
    </citation>
    <scope>NUCLEOTIDE SEQUENCE [LARGE SCALE GENOMIC DNA]</scope>
    <source>
        <strain evidence="11 12">SL50</strain>
    </source>
</reference>
<keyword evidence="12" id="KW-1185">Reference proteome</keyword>
<feature type="transmembrane region" description="Helical" evidence="9">
    <location>
        <begin position="82"/>
        <end position="100"/>
    </location>
</feature>
<dbReference type="SUPFAM" id="SSF47384">
    <property type="entry name" value="Homodimeric domain of signal transducing histidine kinase"/>
    <property type="match status" value="1"/>
</dbReference>
<dbReference type="InterPro" id="IPR005467">
    <property type="entry name" value="His_kinase_dom"/>
</dbReference>
<evidence type="ECO:0000256" key="9">
    <source>
        <dbReference type="SAM" id="Phobius"/>
    </source>
</evidence>
<feature type="transmembrane region" description="Helical" evidence="9">
    <location>
        <begin position="21"/>
        <end position="45"/>
    </location>
</feature>
<dbReference type="CDD" id="cd00075">
    <property type="entry name" value="HATPase"/>
    <property type="match status" value="1"/>
</dbReference>
<feature type="transmembrane region" description="Helical" evidence="9">
    <location>
        <begin position="57"/>
        <end position="75"/>
    </location>
</feature>
<name>A0A5A8F908_9BACT</name>
<keyword evidence="9" id="KW-0472">Membrane</keyword>
<dbReference type="SUPFAM" id="SSF55874">
    <property type="entry name" value="ATPase domain of HSP90 chaperone/DNA topoisomerase II/histidine kinase"/>
    <property type="match status" value="1"/>
</dbReference>
<keyword evidence="8" id="KW-0902">Two-component regulatory system</keyword>
<dbReference type="PANTHER" id="PTHR43065">
    <property type="entry name" value="SENSOR HISTIDINE KINASE"/>
    <property type="match status" value="1"/>
</dbReference>
<dbReference type="PROSITE" id="PS50109">
    <property type="entry name" value="HIS_KIN"/>
    <property type="match status" value="1"/>
</dbReference>
<dbReference type="CDD" id="cd00082">
    <property type="entry name" value="HisKA"/>
    <property type="match status" value="1"/>
</dbReference>
<dbReference type="InterPro" id="IPR036097">
    <property type="entry name" value="HisK_dim/P_sf"/>
</dbReference>
<accession>A0A5A8F908</accession>
<organism evidence="11 12">
    <name type="scientific">Deferribacter autotrophicus</name>
    <dbReference type="NCBI Taxonomy" id="500465"/>
    <lineage>
        <taxon>Bacteria</taxon>
        <taxon>Pseudomonadati</taxon>
        <taxon>Deferribacterota</taxon>
        <taxon>Deferribacteres</taxon>
        <taxon>Deferribacterales</taxon>
        <taxon>Deferribacteraceae</taxon>
        <taxon>Deferribacter</taxon>
    </lineage>
</organism>
<dbReference type="AlphaFoldDB" id="A0A5A8F908"/>
<evidence type="ECO:0000256" key="8">
    <source>
        <dbReference type="ARBA" id="ARBA00023012"/>
    </source>
</evidence>
<evidence type="ECO:0000256" key="7">
    <source>
        <dbReference type="ARBA" id="ARBA00022840"/>
    </source>
</evidence>
<dbReference type="Gene3D" id="3.30.450.20">
    <property type="entry name" value="PAS domain"/>
    <property type="match status" value="1"/>
</dbReference>
<dbReference type="SMART" id="SM00387">
    <property type="entry name" value="HATPase_c"/>
    <property type="match status" value="1"/>
</dbReference>
<evidence type="ECO:0000259" key="10">
    <source>
        <dbReference type="PROSITE" id="PS50109"/>
    </source>
</evidence>
<keyword evidence="9" id="KW-0812">Transmembrane</keyword>
<keyword evidence="5" id="KW-0547">Nucleotide-binding</keyword>
<dbReference type="Pfam" id="PF02518">
    <property type="entry name" value="HATPase_c"/>
    <property type="match status" value="1"/>
</dbReference>